<feature type="signal peptide" evidence="3">
    <location>
        <begin position="1"/>
        <end position="23"/>
    </location>
</feature>
<evidence type="ECO:0000256" key="2">
    <source>
        <dbReference type="ARBA" id="ARBA00022801"/>
    </source>
</evidence>
<comment type="caution">
    <text evidence="5">The sequence shown here is derived from an EMBL/GenBank/DDBJ whole genome shotgun (WGS) entry which is preliminary data.</text>
</comment>
<dbReference type="InterPro" id="IPR029058">
    <property type="entry name" value="AB_hydrolase_fold"/>
</dbReference>
<dbReference type="InterPro" id="IPR002018">
    <property type="entry name" value="CarbesteraseB"/>
</dbReference>
<accession>A0ABR1NTK2</accession>
<keyword evidence="6" id="KW-1185">Reference proteome</keyword>
<dbReference type="InterPro" id="IPR050309">
    <property type="entry name" value="Type-B_Carboxylest/Lipase"/>
</dbReference>
<sequence>MRCNTCMLTRAATLVGLVGTSPAASNPLGNGDGAATTASVVLSAGTVTGSVDGGVEYFRGIPYAQPPIGPLRLKPPVRLESFGSAPFDATGLGPACPQMTAVDITPLALEAISLPGVEETLFFGTSTGGETEDCLTISVMRPHGTPTPADAKLPVLFWIYGGGFETGSPQQYNGSVLIPQSVAQGTPMIIVAVNYRLGAFGFLGGREVLADGAANLGLLDQRMGLQWVAENIGAFGGDPDAVTIWGESAGAISVFDQLALYDGDNTYKGRPLFRGAIMNSGSITPTEPVDGVKAQGIFDTVAEAAGCASVVDSAKLECLRKVDYDTFVNASNSVPSYLGYYSLAFSYAPRQDGRILTDSPDILARTGKYAAVPMIIGNQENEGTIFSLFQSNITTEADLVSYLQQVFFHNATWDEVAGLVTTYPENPDIPAGVGPSNATYQEFKRLAAILGDYEFNFMSRLLLKDFPTTVPAWSYRATYERGTPILGTYHSTDMPRLWLQTDDVSTVIQGIYISFVHYLDPNYYAAANYNRYVTFWPPWQAGEQLLQLGAESTRLVGDNDTRTSFEYVRAHLESLRL</sequence>
<evidence type="ECO:0000313" key="5">
    <source>
        <dbReference type="EMBL" id="KAK7714701.1"/>
    </source>
</evidence>
<keyword evidence="2 3" id="KW-0378">Hydrolase</keyword>
<name>A0ABR1NTK2_DIAER</name>
<gene>
    <name evidence="5" type="ORF">SLS63_011591</name>
</gene>
<reference evidence="5 6" key="1">
    <citation type="submission" date="2024-02" db="EMBL/GenBank/DDBJ databases">
        <title>De novo assembly and annotation of 12 fungi associated with fruit tree decline syndrome in Ontario, Canada.</title>
        <authorList>
            <person name="Sulman M."/>
            <person name="Ellouze W."/>
            <person name="Ilyukhin E."/>
        </authorList>
    </citation>
    <scope>NUCLEOTIDE SEQUENCE [LARGE SCALE GENOMIC DNA]</scope>
    <source>
        <strain evidence="5 6">M169</strain>
    </source>
</reference>
<protein>
    <recommendedName>
        <fullName evidence="3">Carboxylic ester hydrolase</fullName>
        <ecNumber evidence="3">3.1.1.-</ecNumber>
    </recommendedName>
</protein>
<keyword evidence="3" id="KW-0732">Signal</keyword>
<dbReference type="Pfam" id="PF00135">
    <property type="entry name" value="COesterase"/>
    <property type="match status" value="1"/>
</dbReference>
<dbReference type="PANTHER" id="PTHR11559">
    <property type="entry name" value="CARBOXYLESTERASE"/>
    <property type="match status" value="1"/>
</dbReference>
<dbReference type="Gene3D" id="3.40.50.1820">
    <property type="entry name" value="alpha/beta hydrolase"/>
    <property type="match status" value="1"/>
</dbReference>
<proteinExistence type="inferred from homology"/>
<feature type="domain" description="Carboxylesterase type B" evidence="4">
    <location>
        <begin position="38"/>
        <end position="550"/>
    </location>
</feature>
<organism evidence="5 6">
    <name type="scientific">Diaporthe eres</name>
    <name type="common">Phomopsis oblonga</name>
    <dbReference type="NCBI Taxonomy" id="83184"/>
    <lineage>
        <taxon>Eukaryota</taxon>
        <taxon>Fungi</taxon>
        <taxon>Dikarya</taxon>
        <taxon>Ascomycota</taxon>
        <taxon>Pezizomycotina</taxon>
        <taxon>Sordariomycetes</taxon>
        <taxon>Sordariomycetidae</taxon>
        <taxon>Diaporthales</taxon>
        <taxon>Diaporthaceae</taxon>
        <taxon>Diaporthe</taxon>
        <taxon>Diaporthe eres species complex</taxon>
    </lineage>
</organism>
<dbReference type="Proteomes" id="UP001430848">
    <property type="component" value="Unassembled WGS sequence"/>
</dbReference>
<evidence type="ECO:0000256" key="3">
    <source>
        <dbReference type="RuleBase" id="RU361235"/>
    </source>
</evidence>
<dbReference type="InterPro" id="IPR019826">
    <property type="entry name" value="Carboxylesterase_B_AS"/>
</dbReference>
<comment type="similarity">
    <text evidence="1 3">Belongs to the type-B carboxylesterase/lipase family.</text>
</comment>
<dbReference type="EMBL" id="JAKNSF020000113">
    <property type="protein sequence ID" value="KAK7714701.1"/>
    <property type="molecule type" value="Genomic_DNA"/>
</dbReference>
<evidence type="ECO:0000313" key="6">
    <source>
        <dbReference type="Proteomes" id="UP001430848"/>
    </source>
</evidence>
<evidence type="ECO:0000259" key="4">
    <source>
        <dbReference type="Pfam" id="PF00135"/>
    </source>
</evidence>
<dbReference type="PROSITE" id="PS00122">
    <property type="entry name" value="CARBOXYLESTERASE_B_1"/>
    <property type="match status" value="1"/>
</dbReference>
<evidence type="ECO:0000256" key="1">
    <source>
        <dbReference type="ARBA" id="ARBA00005964"/>
    </source>
</evidence>
<dbReference type="SUPFAM" id="SSF53474">
    <property type="entry name" value="alpha/beta-Hydrolases"/>
    <property type="match status" value="1"/>
</dbReference>
<dbReference type="EC" id="3.1.1.-" evidence="3"/>
<feature type="chain" id="PRO_5044956009" description="Carboxylic ester hydrolase" evidence="3">
    <location>
        <begin position="24"/>
        <end position="577"/>
    </location>
</feature>